<comment type="caution">
    <text evidence="2">The sequence shown here is derived from an EMBL/GenBank/DDBJ whole genome shotgun (WGS) entry which is preliminary data.</text>
</comment>
<proteinExistence type="predicted"/>
<dbReference type="Proteomes" id="UP000610594">
    <property type="component" value="Unassembled WGS sequence"/>
</dbReference>
<accession>A0ABX0MVU4</accession>
<keyword evidence="1" id="KW-1133">Transmembrane helix</keyword>
<gene>
    <name evidence="2" type="ORF">F1735_21255</name>
</gene>
<evidence type="ECO:0000313" key="2">
    <source>
        <dbReference type="EMBL" id="NHZ64795.1"/>
    </source>
</evidence>
<feature type="transmembrane region" description="Helical" evidence="1">
    <location>
        <begin position="73"/>
        <end position="99"/>
    </location>
</feature>
<keyword evidence="1" id="KW-0812">Transmembrane</keyword>
<feature type="transmembrane region" description="Helical" evidence="1">
    <location>
        <begin position="180"/>
        <end position="200"/>
    </location>
</feature>
<name>A0ABX0MVU4_9BURK</name>
<protein>
    <submittedName>
        <fullName evidence="2">Uncharacterized protein</fullName>
    </submittedName>
</protein>
<reference evidence="2 3" key="1">
    <citation type="submission" date="2019-10" db="EMBL/GenBank/DDBJ databases">
        <title>Taxonomy of Antarctic Massilia spp.: description of Massilia rubra sp. nov., Massilia aquatica sp. nov., Massilia mucilaginosa sp. nov., Massilia frigida sp. nov. isolated from streams, lakes and regoliths.</title>
        <authorList>
            <person name="Holochova P."/>
            <person name="Sedlacek I."/>
            <person name="Kralova S."/>
            <person name="Maslanova I."/>
            <person name="Busse H.-J."/>
            <person name="Stankova E."/>
            <person name="Vrbovska V."/>
            <person name="Kovarovic V."/>
            <person name="Bartak M."/>
            <person name="Svec P."/>
            <person name="Pantucek R."/>
        </authorList>
    </citation>
    <scope>NUCLEOTIDE SEQUENCE [LARGE SCALE GENOMIC DNA]</scope>
    <source>
        <strain evidence="2 3">CCM 8694</strain>
    </source>
</reference>
<evidence type="ECO:0000256" key="1">
    <source>
        <dbReference type="SAM" id="Phobius"/>
    </source>
</evidence>
<feature type="transmembrane region" description="Helical" evidence="1">
    <location>
        <begin position="140"/>
        <end position="160"/>
    </location>
</feature>
<feature type="transmembrane region" description="Helical" evidence="1">
    <location>
        <begin position="36"/>
        <end position="53"/>
    </location>
</feature>
<dbReference type="EMBL" id="WHJF01000062">
    <property type="protein sequence ID" value="NHZ64795.1"/>
    <property type="molecule type" value="Genomic_DNA"/>
</dbReference>
<dbReference type="RefSeq" id="WP_167238816.1">
    <property type="nucleotide sequence ID" value="NZ_WHJF01000062.1"/>
</dbReference>
<organism evidence="2 3">
    <name type="scientific">Massilia genomosp. 1</name>
    <dbReference type="NCBI Taxonomy" id="2609280"/>
    <lineage>
        <taxon>Bacteria</taxon>
        <taxon>Pseudomonadati</taxon>
        <taxon>Pseudomonadota</taxon>
        <taxon>Betaproteobacteria</taxon>
        <taxon>Burkholderiales</taxon>
        <taxon>Oxalobacteraceae</taxon>
        <taxon>Telluria group</taxon>
        <taxon>Massilia</taxon>
    </lineage>
</organism>
<keyword evidence="1" id="KW-0472">Membrane</keyword>
<evidence type="ECO:0000313" key="3">
    <source>
        <dbReference type="Proteomes" id="UP000610594"/>
    </source>
</evidence>
<keyword evidence="3" id="KW-1185">Reference proteome</keyword>
<sequence>MNQNPYAPPQADMTQPAPALATGSDEVFYIVSQRKFTILFLATVGMYEFYWFYRQWGMVRQQRRLANDPGSTLWPVARAVFALLFVQSLFSAVAAHAAARGRPLVWNHQSHGVVLVSLLGATHVMNWMPDTTLNSGLVTAIIFILVFATCYSECLAQGYINQSCADPRGESNKELTRANYIWIALGCVLWVVLLVDMFMLEEFMALLMPEEVD</sequence>